<dbReference type="CDD" id="cd04606">
    <property type="entry name" value="CBS_pair_Mg_transporter"/>
    <property type="match status" value="1"/>
</dbReference>
<keyword evidence="4 9" id="KW-0812">Transmembrane</keyword>
<comment type="function">
    <text evidence="9">Acts as a magnesium transporter.</text>
</comment>
<dbReference type="SUPFAM" id="SSF54631">
    <property type="entry name" value="CBS-domain pair"/>
    <property type="match status" value="1"/>
</dbReference>
<evidence type="ECO:0000256" key="5">
    <source>
        <dbReference type="ARBA" id="ARBA00022842"/>
    </source>
</evidence>
<dbReference type="PANTHER" id="PTHR43773">
    <property type="entry name" value="MAGNESIUM TRANSPORTER MGTE"/>
    <property type="match status" value="1"/>
</dbReference>
<dbReference type="GO" id="GO:0005886">
    <property type="term" value="C:plasma membrane"/>
    <property type="evidence" value="ECO:0007669"/>
    <property type="project" value="UniProtKB-SubCell"/>
</dbReference>
<gene>
    <name evidence="11" type="primary">mgtE</name>
    <name evidence="11" type="ORF">IAB02_03165</name>
</gene>
<keyword evidence="7 9" id="KW-0472">Membrane</keyword>
<feature type="domain" description="CBS" evidence="10">
    <location>
        <begin position="11"/>
        <end position="73"/>
    </location>
</feature>
<dbReference type="EMBL" id="DVMU01000071">
    <property type="protein sequence ID" value="HIU33539.1"/>
    <property type="molecule type" value="Genomic_DNA"/>
</dbReference>
<dbReference type="InterPro" id="IPR006669">
    <property type="entry name" value="MgtE_transporter"/>
</dbReference>
<reference evidence="11" key="2">
    <citation type="journal article" date="2021" name="PeerJ">
        <title>Extensive microbial diversity within the chicken gut microbiome revealed by metagenomics and culture.</title>
        <authorList>
            <person name="Gilroy R."/>
            <person name="Ravi A."/>
            <person name="Getino M."/>
            <person name="Pursley I."/>
            <person name="Horton D.L."/>
            <person name="Alikhan N.F."/>
            <person name="Baker D."/>
            <person name="Gharbi K."/>
            <person name="Hall N."/>
            <person name="Watson M."/>
            <person name="Adriaenssens E.M."/>
            <person name="Foster-Nyarko E."/>
            <person name="Jarju S."/>
            <person name="Secka A."/>
            <person name="Antonio M."/>
            <person name="Oren A."/>
            <person name="Chaudhuri R.R."/>
            <person name="La Ragione R."/>
            <person name="Hildebrand F."/>
            <person name="Pallen M.J."/>
        </authorList>
    </citation>
    <scope>NUCLEOTIDE SEQUENCE</scope>
    <source>
        <strain evidence="11">ChiHcec3-11533</strain>
    </source>
</reference>
<accession>A0A9D1ICW3</accession>
<feature type="domain" description="CBS" evidence="10">
    <location>
        <begin position="75"/>
        <end position="131"/>
    </location>
</feature>
<comment type="caution">
    <text evidence="9">Lacks conserved residue(s) required for the propagation of feature annotation.</text>
</comment>
<feature type="transmembrane region" description="Helical" evidence="9">
    <location>
        <begin position="236"/>
        <end position="256"/>
    </location>
</feature>
<comment type="subcellular location">
    <subcellularLocation>
        <location evidence="9">Cell membrane</location>
        <topology evidence="9">Multi-pass membrane protein</topology>
    </subcellularLocation>
    <subcellularLocation>
        <location evidence="1">Membrane</location>
        <topology evidence="1">Multi-pass membrane protein</topology>
    </subcellularLocation>
</comment>
<comment type="subunit">
    <text evidence="9">Homodimer.</text>
</comment>
<dbReference type="Gene3D" id="3.10.580.10">
    <property type="entry name" value="CBS-domain"/>
    <property type="match status" value="1"/>
</dbReference>
<dbReference type="Proteomes" id="UP000824072">
    <property type="component" value="Unassembled WGS sequence"/>
</dbReference>
<name>A0A9D1ICW3_9FIRM</name>
<evidence type="ECO:0000256" key="9">
    <source>
        <dbReference type="RuleBase" id="RU362011"/>
    </source>
</evidence>
<dbReference type="Pfam" id="PF00571">
    <property type="entry name" value="CBS"/>
    <property type="match status" value="2"/>
</dbReference>
<feature type="transmembrane region" description="Helical" evidence="9">
    <location>
        <begin position="262"/>
        <end position="284"/>
    </location>
</feature>
<dbReference type="PROSITE" id="PS51371">
    <property type="entry name" value="CBS"/>
    <property type="match status" value="2"/>
</dbReference>
<evidence type="ECO:0000256" key="2">
    <source>
        <dbReference type="ARBA" id="ARBA00009749"/>
    </source>
</evidence>
<feature type="transmembrane region" description="Helical" evidence="9">
    <location>
        <begin position="296"/>
        <end position="316"/>
    </location>
</feature>
<dbReference type="InterPro" id="IPR000644">
    <property type="entry name" value="CBS_dom"/>
</dbReference>
<dbReference type="Pfam" id="PF01769">
    <property type="entry name" value="MgtE"/>
    <property type="match status" value="1"/>
</dbReference>
<evidence type="ECO:0000256" key="6">
    <source>
        <dbReference type="ARBA" id="ARBA00022989"/>
    </source>
</evidence>
<proteinExistence type="inferred from homology"/>
<keyword evidence="6 9" id="KW-1133">Transmembrane helix</keyword>
<keyword evidence="8" id="KW-0129">CBS domain</keyword>
<evidence type="ECO:0000256" key="4">
    <source>
        <dbReference type="ARBA" id="ARBA00022692"/>
    </source>
</evidence>
<dbReference type="AlphaFoldDB" id="A0A9D1ICW3"/>
<evidence type="ECO:0000256" key="1">
    <source>
        <dbReference type="ARBA" id="ARBA00004141"/>
    </source>
</evidence>
<evidence type="ECO:0000313" key="12">
    <source>
        <dbReference type="Proteomes" id="UP000824072"/>
    </source>
</evidence>
<keyword evidence="9" id="KW-0479">Metal-binding</keyword>
<dbReference type="Gene3D" id="1.10.357.20">
    <property type="entry name" value="SLC41 divalent cation transporters, integral membrane domain"/>
    <property type="match status" value="1"/>
</dbReference>
<protein>
    <recommendedName>
        <fullName evidence="9">Magnesium transporter MgtE</fullName>
    </recommendedName>
</protein>
<reference evidence="11" key="1">
    <citation type="submission" date="2020-10" db="EMBL/GenBank/DDBJ databases">
        <authorList>
            <person name="Gilroy R."/>
        </authorList>
    </citation>
    <scope>NUCLEOTIDE SEQUENCE</scope>
    <source>
        <strain evidence="11">ChiHcec3-11533</strain>
    </source>
</reference>
<keyword evidence="9" id="KW-1003">Cell membrane</keyword>
<dbReference type="GO" id="GO:0015095">
    <property type="term" value="F:magnesium ion transmembrane transporter activity"/>
    <property type="evidence" value="ECO:0007669"/>
    <property type="project" value="UniProtKB-UniRule"/>
</dbReference>
<evidence type="ECO:0000256" key="7">
    <source>
        <dbReference type="ARBA" id="ARBA00023136"/>
    </source>
</evidence>
<dbReference type="InterPro" id="IPR006667">
    <property type="entry name" value="SLC41_membr_dom"/>
</dbReference>
<dbReference type="GO" id="GO:0046872">
    <property type="term" value="F:metal ion binding"/>
    <property type="evidence" value="ECO:0007669"/>
    <property type="project" value="UniProtKB-KW"/>
</dbReference>
<keyword evidence="3 9" id="KW-0813">Transport</keyword>
<dbReference type="SMART" id="SM00116">
    <property type="entry name" value="CBS"/>
    <property type="match status" value="2"/>
</dbReference>
<sequence>MFPDNSAGALMTPEFICILTGTRARDALQIVRDAGLDSDAIYTLFVTDINRKLLGIMDIRRLLFAEGDEPVETLMQPHPQSVRIDADQQEAARLVRRYDLISLPVVDENGVLAGVIGVDSIVDVIVEENTEDFEKMNALLPSEDSYLNTSAWTLSRHRIPWLLVLMLSSVLAGKLIQGFEDVLAATGVALVASMPMLMDTGGNCGSQTSTVIIRALSLGELKPGDVLKALWKELRVAVVCGFLLGAINFARLAIFGGASLPIAGAISAAMVLTVIFAKALGCLLPLLAEKMHLDPAVMAGPLLTTIVDVGSLLILFELSQIAI</sequence>
<keyword evidence="5 9" id="KW-0460">Magnesium</keyword>
<evidence type="ECO:0000256" key="3">
    <source>
        <dbReference type="ARBA" id="ARBA00022448"/>
    </source>
</evidence>
<evidence type="ECO:0000259" key="10">
    <source>
        <dbReference type="PROSITE" id="PS51371"/>
    </source>
</evidence>
<dbReference type="InterPro" id="IPR046342">
    <property type="entry name" value="CBS_dom_sf"/>
</dbReference>
<comment type="caution">
    <text evidence="11">The sequence shown here is derived from an EMBL/GenBank/DDBJ whole genome shotgun (WGS) entry which is preliminary data.</text>
</comment>
<dbReference type="NCBIfam" id="TIGR00400">
    <property type="entry name" value="mgtE"/>
    <property type="match status" value="1"/>
</dbReference>
<evidence type="ECO:0000256" key="8">
    <source>
        <dbReference type="PROSITE-ProRule" id="PRU00703"/>
    </source>
</evidence>
<dbReference type="InterPro" id="IPR036739">
    <property type="entry name" value="SLC41_membr_dom_sf"/>
</dbReference>
<organism evidence="11 12">
    <name type="scientific">Candidatus Pullichristensenella excrementigallinarum</name>
    <dbReference type="NCBI Taxonomy" id="2840907"/>
    <lineage>
        <taxon>Bacteria</taxon>
        <taxon>Bacillati</taxon>
        <taxon>Bacillota</taxon>
        <taxon>Clostridia</taxon>
        <taxon>Candidatus Pullichristensenella</taxon>
    </lineage>
</organism>
<dbReference type="SUPFAM" id="SSF161093">
    <property type="entry name" value="MgtE membrane domain-like"/>
    <property type="match status" value="1"/>
</dbReference>
<comment type="similarity">
    <text evidence="2 9">Belongs to the SLC41A transporter family.</text>
</comment>
<dbReference type="PANTHER" id="PTHR43773:SF1">
    <property type="entry name" value="MAGNESIUM TRANSPORTER MGTE"/>
    <property type="match status" value="1"/>
</dbReference>
<evidence type="ECO:0000313" key="11">
    <source>
        <dbReference type="EMBL" id="HIU33539.1"/>
    </source>
</evidence>